<comment type="similarity">
    <text evidence="1 2">Belongs to the flagella basal body rod proteins family.</text>
</comment>
<proteinExistence type="inferred from homology"/>
<keyword evidence="6" id="KW-0282">Flagellum</keyword>
<dbReference type="RefSeq" id="WP_092479109.1">
    <property type="nucleotide sequence ID" value="NZ_FOXW01000001.1"/>
</dbReference>
<dbReference type="InterPro" id="IPR053967">
    <property type="entry name" value="LlgE_F_G-like_D1"/>
</dbReference>
<feature type="domain" description="Flagellar basal body rod protein N-terminal" evidence="3">
    <location>
        <begin position="5"/>
        <end position="35"/>
    </location>
</feature>
<dbReference type="NCBIfam" id="TIGR03506">
    <property type="entry name" value="FlgEFG_subfam"/>
    <property type="match status" value="2"/>
</dbReference>
<dbReference type="SUPFAM" id="SSF117143">
    <property type="entry name" value="Flagellar hook protein flgE"/>
    <property type="match status" value="1"/>
</dbReference>
<evidence type="ECO:0000259" key="4">
    <source>
        <dbReference type="Pfam" id="PF06429"/>
    </source>
</evidence>
<keyword evidence="6" id="KW-0966">Cell projection</keyword>
<dbReference type="OrthoDB" id="9804559at2"/>
<dbReference type="Pfam" id="PF00460">
    <property type="entry name" value="Flg_bb_rod"/>
    <property type="match status" value="1"/>
</dbReference>
<gene>
    <name evidence="6" type="ORF">SAMN04488506_0106</name>
</gene>
<dbReference type="PANTHER" id="PTHR30435">
    <property type="entry name" value="FLAGELLAR PROTEIN"/>
    <property type="match status" value="1"/>
</dbReference>
<dbReference type="EMBL" id="FOXW01000001">
    <property type="protein sequence ID" value="SFP96976.1"/>
    <property type="molecule type" value="Genomic_DNA"/>
</dbReference>
<evidence type="ECO:0000259" key="3">
    <source>
        <dbReference type="Pfam" id="PF00460"/>
    </source>
</evidence>
<keyword evidence="7" id="KW-1185">Reference proteome</keyword>
<dbReference type="STRING" id="82801.SAMN04488506_0106"/>
<dbReference type="Proteomes" id="UP000199136">
    <property type="component" value="Unassembled WGS sequence"/>
</dbReference>
<evidence type="ECO:0000259" key="5">
    <source>
        <dbReference type="Pfam" id="PF22692"/>
    </source>
</evidence>
<keyword evidence="2" id="KW-0975">Bacterial flagellum</keyword>
<evidence type="ECO:0000313" key="7">
    <source>
        <dbReference type="Proteomes" id="UP000199136"/>
    </source>
</evidence>
<dbReference type="InterPro" id="IPR020013">
    <property type="entry name" value="Flagellar_FlgE/F/G"/>
</dbReference>
<dbReference type="InterPro" id="IPR037925">
    <property type="entry name" value="FlgE/F/G-like"/>
</dbReference>
<dbReference type="PANTHER" id="PTHR30435:SF19">
    <property type="entry name" value="FLAGELLAR BASAL-BODY ROD PROTEIN FLGG"/>
    <property type="match status" value="1"/>
</dbReference>
<sequence length="260" mass="27537">MSISLSTSRSGIHAHQKAMDAIANDISNVNTTGYKSKQVNFRELMTNQLAEDKLLLSDNAEGGEIGVGSLSGVTTSNFKQGSLTESQGEFHMAVAGNGFFGVTDAAGQFYLTRDGGFQLNANGTLTNGNNESLSINTTVPVDQWPAGNVAIQDSGAVMILDDNGNQTQVATIPLFYPSVADALQPAGGNKYQVPAGIELMTSNGDNDAFGSIKQGYLEISNVDLATTFTDMIVTQRAYSLNLKAAQSTDEIMGMINNFKQ</sequence>
<accession>A0A1I5UQN3</accession>
<feature type="domain" description="Flagellar basal-body/hook protein C-terminal" evidence="4">
    <location>
        <begin position="213"/>
        <end position="257"/>
    </location>
</feature>
<feature type="domain" description="Flagellar hook protein FlgE/F/G-like D1" evidence="5">
    <location>
        <begin position="93"/>
        <end position="158"/>
    </location>
</feature>
<reference evidence="6 7" key="1">
    <citation type="submission" date="2016-10" db="EMBL/GenBank/DDBJ databases">
        <authorList>
            <person name="de Groot N.N."/>
        </authorList>
    </citation>
    <scope>NUCLEOTIDE SEQUENCE [LARGE SCALE GENOMIC DNA]</scope>
    <source>
        <strain evidence="6 7">DSM 20581</strain>
    </source>
</reference>
<dbReference type="GO" id="GO:0071978">
    <property type="term" value="P:bacterial-type flagellum-dependent swarming motility"/>
    <property type="evidence" value="ECO:0007669"/>
    <property type="project" value="TreeGrafter"/>
</dbReference>
<dbReference type="Pfam" id="PF06429">
    <property type="entry name" value="Flg_bbr_C"/>
    <property type="match status" value="1"/>
</dbReference>
<dbReference type="GO" id="GO:0009425">
    <property type="term" value="C:bacterial-type flagellum basal body"/>
    <property type="evidence" value="ECO:0007669"/>
    <property type="project" value="UniProtKB-SubCell"/>
</dbReference>
<dbReference type="AlphaFoldDB" id="A0A1I5UQN3"/>
<protein>
    <submittedName>
        <fullName evidence="6">Flagellar basal-body rod protein FlgG</fullName>
    </submittedName>
</protein>
<name>A0A1I5UQN3_9LACT</name>
<dbReference type="InterPro" id="IPR001444">
    <property type="entry name" value="Flag_bb_rod_N"/>
</dbReference>
<evidence type="ECO:0000313" key="6">
    <source>
        <dbReference type="EMBL" id="SFP96976.1"/>
    </source>
</evidence>
<evidence type="ECO:0000256" key="2">
    <source>
        <dbReference type="RuleBase" id="RU362116"/>
    </source>
</evidence>
<comment type="subcellular location">
    <subcellularLocation>
        <location evidence="2">Bacterial flagellum basal body</location>
    </subcellularLocation>
</comment>
<keyword evidence="6" id="KW-0969">Cilium</keyword>
<dbReference type="Pfam" id="PF22692">
    <property type="entry name" value="LlgE_F_G_D1"/>
    <property type="match status" value="1"/>
</dbReference>
<dbReference type="InterPro" id="IPR010930">
    <property type="entry name" value="Flg_bb/hook_C_dom"/>
</dbReference>
<organism evidence="6 7">
    <name type="scientific">Desemzia incerta</name>
    <dbReference type="NCBI Taxonomy" id="82801"/>
    <lineage>
        <taxon>Bacteria</taxon>
        <taxon>Bacillati</taxon>
        <taxon>Bacillota</taxon>
        <taxon>Bacilli</taxon>
        <taxon>Lactobacillales</taxon>
        <taxon>Carnobacteriaceae</taxon>
        <taxon>Desemzia</taxon>
    </lineage>
</organism>
<evidence type="ECO:0000256" key="1">
    <source>
        <dbReference type="ARBA" id="ARBA00009677"/>
    </source>
</evidence>